<evidence type="ECO:0000256" key="2">
    <source>
        <dbReference type="ARBA" id="ARBA00022622"/>
    </source>
</evidence>
<dbReference type="SUPFAM" id="SSF57302">
    <property type="entry name" value="Snake toxin-like"/>
    <property type="match status" value="1"/>
</dbReference>
<keyword evidence="7" id="KW-0325">Glycoprotein</keyword>
<name>A9XG03_PROBE</name>
<evidence type="ECO:0000256" key="8">
    <source>
        <dbReference type="ARBA" id="ARBA00023288"/>
    </source>
</evidence>
<feature type="chain" id="PRO_5002746748" evidence="9">
    <location>
        <begin position="26"/>
        <end position="125"/>
    </location>
</feature>
<proteinExistence type="evidence at transcript level"/>
<accession>A9XG03</accession>
<keyword evidence="8" id="KW-0449">Lipoprotein</keyword>
<protein>
    <submittedName>
        <fullName evidence="10">Antibacterial peptide PBSIP</fullName>
    </submittedName>
</protein>
<sequence length="125" mass="13500">MFHSTMSSLLCTFLIFLGLTSAVFAFQCYECNSVAEPKCLEELDVWTPPLVNCAAETCFKIFAEVGDVTTVIKGCWIPGADPTGTCKTRDSAGCYLCESDKCNSATDLKAFVLLGLVAACLLYLL</sequence>
<feature type="signal peptide" evidence="9">
    <location>
        <begin position="1"/>
        <end position="25"/>
    </location>
</feature>
<evidence type="ECO:0000256" key="9">
    <source>
        <dbReference type="SAM" id="SignalP"/>
    </source>
</evidence>
<dbReference type="PANTHER" id="PTHR33562">
    <property type="entry name" value="ATILLA, ISOFORM B-RELATED-RELATED"/>
    <property type="match status" value="1"/>
</dbReference>
<dbReference type="InterPro" id="IPR045860">
    <property type="entry name" value="Snake_toxin-like_sf"/>
</dbReference>
<evidence type="ECO:0000256" key="1">
    <source>
        <dbReference type="ARBA" id="ARBA00004589"/>
    </source>
</evidence>
<evidence type="ECO:0000256" key="4">
    <source>
        <dbReference type="ARBA" id="ARBA00022729"/>
    </source>
</evidence>
<keyword evidence="4 9" id="KW-0732">Signal</keyword>
<dbReference type="Pfam" id="PF17064">
    <property type="entry name" value="QVR"/>
    <property type="match status" value="1"/>
</dbReference>
<dbReference type="EMBL" id="EF208964">
    <property type="protein sequence ID" value="ABP97093.1"/>
    <property type="molecule type" value="mRNA"/>
</dbReference>
<keyword evidence="5" id="KW-1133">Transmembrane helix</keyword>
<evidence type="ECO:0000256" key="3">
    <source>
        <dbReference type="ARBA" id="ARBA00022692"/>
    </source>
</evidence>
<evidence type="ECO:0000313" key="10">
    <source>
        <dbReference type="EMBL" id="ABP97093.1"/>
    </source>
</evidence>
<reference evidence="10" key="1">
    <citation type="submission" date="2006-12" db="EMBL/GenBank/DDBJ databases">
        <title>Isolation and molecular cloning of cDNA for an inducible antibacterial protein of larvae of beetle, Protaetia brevitarsis seulensis.</title>
        <authorList>
            <person name="Hwang J.S."/>
            <person name="Kang H.Y."/>
            <person name="Kim Y.J."/>
            <person name="Kim M.A."/>
            <person name="Yun E.Y."/>
            <person name="Ahn M.Y."/>
            <person name="Kim S.R."/>
        </authorList>
    </citation>
    <scope>NUCLEOTIDE SEQUENCE</scope>
</reference>
<organism evidence="10">
    <name type="scientific">Protaetia brevitarsis seulensis</name>
    <dbReference type="NCBI Taxonomy" id="438893"/>
    <lineage>
        <taxon>Eukaryota</taxon>
        <taxon>Metazoa</taxon>
        <taxon>Ecdysozoa</taxon>
        <taxon>Arthropoda</taxon>
        <taxon>Hexapoda</taxon>
        <taxon>Insecta</taxon>
        <taxon>Pterygota</taxon>
        <taxon>Neoptera</taxon>
        <taxon>Endopterygota</taxon>
        <taxon>Coleoptera</taxon>
        <taxon>Polyphaga</taxon>
        <taxon>Scarabaeiformia</taxon>
        <taxon>Scarabaeidae</taxon>
        <taxon>Cetoniinae</taxon>
        <taxon>Protaetia</taxon>
        <taxon>Liocola</taxon>
    </lineage>
</organism>
<dbReference type="GO" id="GO:0032222">
    <property type="term" value="P:regulation of synaptic transmission, cholinergic"/>
    <property type="evidence" value="ECO:0007669"/>
    <property type="project" value="InterPro"/>
</dbReference>
<dbReference type="GO" id="GO:0098552">
    <property type="term" value="C:side of membrane"/>
    <property type="evidence" value="ECO:0007669"/>
    <property type="project" value="UniProtKB-KW"/>
</dbReference>
<keyword evidence="3" id="KW-0812">Transmembrane</keyword>
<evidence type="ECO:0000256" key="7">
    <source>
        <dbReference type="ARBA" id="ARBA00023180"/>
    </source>
</evidence>
<keyword evidence="6" id="KW-0472">Membrane</keyword>
<evidence type="ECO:0000256" key="6">
    <source>
        <dbReference type="ARBA" id="ARBA00023136"/>
    </source>
</evidence>
<evidence type="ECO:0000256" key="5">
    <source>
        <dbReference type="ARBA" id="ARBA00022989"/>
    </source>
</evidence>
<comment type="subcellular location">
    <subcellularLocation>
        <location evidence="1">Membrane</location>
        <topology evidence="1">Lipid-anchor</topology>
        <topology evidence="1">GPI-anchor</topology>
    </subcellularLocation>
</comment>
<dbReference type="GO" id="GO:0030431">
    <property type="term" value="P:sleep"/>
    <property type="evidence" value="ECO:0007669"/>
    <property type="project" value="InterPro"/>
</dbReference>
<dbReference type="AlphaFoldDB" id="A9XG03"/>
<dbReference type="InterPro" id="IPR031424">
    <property type="entry name" value="QVR-like"/>
</dbReference>
<keyword evidence="2" id="KW-0336">GPI-anchor</keyword>
<dbReference type="InterPro" id="IPR050975">
    <property type="entry name" value="Sleep_regulator"/>
</dbReference>